<dbReference type="Proteomes" id="UP000076874">
    <property type="component" value="Unassembled WGS sequence"/>
</dbReference>
<comment type="caution">
    <text evidence="2">The sequence shown here is derived from an EMBL/GenBank/DDBJ whole genome shotgun (WGS) entry which is preliminary data.</text>
</comment>
<dbReference type="EMBL" id="AZHD01000008">
    <property type="protein sequence ID" value="OAA61129.1"/>
    <property type="molecule type" value="Genomic_DNA"/>
</dbReference>
<feature type="compositionally biased region" description="Polar residues" evidence="1">
    <location>
        <begin position="10"/>
        <end position="20"/>
    </location>
</feature>
<accession>A0A167U080</accession>
<proteinExistence type="predicted"/>
<feature type="compositionally biased region" description="Polar residues" evidence="1">
    <location>
        <begin position="110"/>
        <end position="120"/>
    </location>
</feature>
<feature type="compositionally biased region" description="Basic residues" evidence="1">
    <location>
        <begin position="203"/>
        <end position="212"/>
    </location>
</feature>
<dbReference type="OrthoDB" id="5218421at2759"/>
<organism evidence="2 3">
    <name type="scientific">Niveomyces insectorum RCEF 264</name>
    <dbReference type="NCBI Taxonomy" id="1081102"/>
    <lineage>
        <taxon>Eukaryota</taxon>
        <taxon>Fungi</taxon>
        <taxon>Dikarya</taxon>
        <taxon>Ascomycota</taxon>
        <taxon>Pezizomycotina</taxon>
        <taxon>Sordariomycetes</taxon>
        <taxon>Hypocreomycetidae</taxon>
        <taxon>Hypocreales</taxon>
        <taxon>Cordycipitaceae</taxon>
        <taxon>Niveomyces</taxon>
    </lineage>
</organism>
<feature type="compositionally biased region" description="Polar residues" evidence="1">
    <location>
        <begin position="85"/>
        <end position="99"/>
    </location>
</feature>
<feature type="compositionally biased region" description="Polar residues" evidence="1">
    <location>
        <begin position="43"/>
        <end position="53"/>
    </location>
</feature>
<reference evidence="2 3" key="1">
    <citation type="journal article" date="2016" name="Genome Biol. Evol.">
        <title>Divergent and convergent evolution of fungal pathogenicity.</title>
        <authorList>
            <person name="Shang Y."/>
            <person name="Xiao G."/>
            <person name="Zheng P."/>
            <person name="Cen K."/>
            <person name="Zhan S."/>
            <person name="Wang C."/>
        </authorList>
    </citation>
    <scope>NUCLEOTIDE SEQUENCE [LARGE SCALE GENOMIC DNA]</scope>
    <source>
        <strain evidence="2 3">RCEF 264</strain>
    </source>
</reference>
<dbReference type="AlphaFoldDB" id="A0A167U080"/>
<feature type="compositionally biased region" description="Basic residues" evidence="1">
    <location>
        <begin position="168"/>
        <end position="183"/>
    </location>
</feature>
<evidence type="ECO:0000313" key="2">
    <source>
        <dbReference type="EMBL" id="OAA61129.1"/>
    </source>
</evidence>
<feature type="compositionally biased region" description="Polar residues" evidence="1">
    <location>
        <begin position="217"/>
        <end position="227"/>
    </location>
</feature>
<keyword evidence="3" id="KW-1185">Reference proteome</keyword>
<name>A0A167U080_9HYPO</name>
<feature type="region of interest" description="Disordered" evidence="1">
    <location>
        <begin position="1"/>
        <end position="236"/>
    </location>
</feature>
<gene>
    <name evidence="2" type="ORF">SPI_05153</name>
</gene>
<evidence type="ECO:0000313" key="3">
    <source>
        <dbReference type="Proteomes" id="UP000076874"/>
    </source>
</evidence>
<protein>
    <submittedName>
        <fullName evidence="2">Uncharacterized protein</fullName>
    </submittedName>
</protein>
<evidence type="ECO:0000256" key="1">
    <source>
        <dbReference type="SAM" id="MobiDB-lite"/>
    </source>
</evidence>
<sequence length="236" mass="25715">MSSPYGDRSAFSNSDANSSLGDDGSPNLFAPASASSYEPILHTPSTQQAMNRQQYHHHHHDHPRPNDIPNASGRAGEEGAGASAPQDQRQHSTGYPQADSQEHMRGRAESQGSSMNSSPPVHSELSAYARSMHRHTKQQMEATSGSPPPSHIHVAGPLSNHVQQQQHYRGHHHNYQQHPHHHVYGSEGSIDHNGDPDSSNRGQRQHHHRHRAPQSPPNGATPSSPQYISAPVSRGG</sequence>